<dbReference type="STRING" id="1742973.COMA2_10036"/>
<dbReference type="Proteomes" id="UP000198736">
    <property type="component" value="Unassembled WGS sequence"/>
</dbReference>
<evidence type="ECO:0000313" key="2">
    <source>
        <dbReference type="Proteomes" id="UP000198736"/>
    </source>
</evidence>
<sequence>MLYFMKIAHQAICIKYNTVMKRKLGQLESQLLAFAHMRKTRTLRIGDLRGPLRLSAKQERELFSRMARAKLIARIRPGLYVIPPRLPLGMAWTPREAEALNALMKDAGGRYQICGPNAFNLYGFDEQVPIRVYAYNNRISGERKIGAVELTLIKVTDRRLGDTEIVASTDGEEAIYSSRVRSLVDVVYDWSRFNGIPRGYEWIRRELKTRRITAGELVASTLRYGDKGTIRRIGALLEGEGVEEKLLRKLEREIRRTSGPIPLNPRKPKRGPVNQRWGVVMNERM</sequence>
<name>A0A0S4L2A3_9BACT</name>
<gene>
    <name evidence="1" type="ORF">COMA2_10036</name>
</gene>
<proteinExistence type="predicted"/>
<dbReference type="EMBL" id="CZPZ01000001">
    <property type="protein sequence ID" value="CUS31311.1"/>
    <property type="molecule type" value="Genomic_DNA"/>
</dbReference>
<dbReference type="AlphaFoldDB" id="A0A0S4L2A3"/>
<evidence type="ECO:0000313" key="1">
    <source>
        <dbReference type="EMBL" id="CUS31311.1"/>
    </source>
</evidence>
<evidence type="ECO:0008006" key="3">
    <source>
        <dbReference type="Google" id="ProtNLM"/>
    </source>
</evidence>
<keyword evidence="2" id="KW-1185">Reference proteome</keyword>
<accession>A0A0S4L2A3</accession>
<reference evidence="2" key="1">
    <citation type="submission" date="2015-10" db="EMBL/GenBank/DDBJ databases">
        <authorList>
            <person name="Luecker S."/>
            <person name="Luecker S."/>
        </authorList>
    </citation>
    <scope>NUCLEOTIDE SEQUENCE [LARGE SCALE GENOMIC DNA]</scope>
</reference>
<organism evidence="1 2">
    <name type="scientific">Candidatus Nitrospira nitrificans</name>
    <dbReference type="NCBI Taxonomy" id="1742973"/>
    <lineage>
        <taxon>Bacteria</taxon>
        <taxon>Pseudomonadati</taxon>
        <taxon>Nitrospirota</taxon>
        <taxon>Nitrospiria</taxon>
        <taxon>Nitrospirales</taxon>
        <taxon>Nitrospiraceae</taxon>
        <taxon>Nitrospira</taxon>
    </lineage>
</organism>
<protein>
    <recommendedName>
        <fullName evidence="3">AbiEi antitoxin C-terminal domain-containing protein</fullName>
    </recommendedName>
</protein>